<name>A0ACC2EDG8_DIPCM</name>
<proteinExistence type="predicted"/>
<protein>
    <submittedName>
        <fullName evidence="1">Uncharacterized protein</fullName>
    </submittedName>
</protein>
<dbReference type="EMBL" id="CM055093">
    <property type="protein sequence ID" value="KAJ7564549.1"/>
    <property type="molecule type" value="Genomic_DNA"/>
</dbReference>
<organism evidence="1 2">
    <name type="scientific">Diphasiastrum complanatum</name>
    <name type="common">Issler's clubmoss</name>
    <name type="synonym">Lycopodium complanatum</name>
    <dbReference type="NCBI Taxonomy" id="34168"/>
    <lineage>
        <taxon>Eukaryota</taxon>
        <taxon>Viridiplantae</taxon>
        <taxon>Streptophyta</taxon>
        <taxon>Embryophyta</taxon>
        <taxon>Tracheophyta</taxon>
        <taxon>Lycopodiopsida</taxon>
        <taxon>Lycopodiales</taxon>
        <taxon>Lycopodiaceae</taxon>
        <taxon>Lycopodioideae</taxon>
        <taxon>Diphasiastrum</taxon>
    </lineage>
</organism>
<gene>
    <name evidence="1" type="ORF">O6H91_02G022100</name>
</gene>
<reference evidence="2" key="1">
    <citation type="journal article" date="2024" name="Proc. Natl. Acad. Sci. U.S.A.">
        <title>Extraordinary preservation of gene collinearity over three hundred million years revealed in homosporous lycophytes.</title>
        <authorList>
            <person name="Li C."/>
            <person name="Wickell D."/>
            <person name="Kuo L.Y."/>
            <person name="Chen X."/>
            <person name="Nie B."/>
            <person name="Liao X."/>
            <person name="Peng D."/>
            <person name="Ji J."/>
            <person name="Jenkins J."/>
            <person name="Williams M."/>
            <person name="Shu S."/>
            <person name="Plott C."/>
            <person name="Barry K."/>
            <person name="Rajasekar S."/>
            <person name="Grimwood J."/>
            <person name="Han X."/>
            <person name="Sun S."/>
            <person name="Hou Z."/>
            <person name="He W."/>
            <person name="Dai G."/>
            <person name="Sun C."/>
            <person name="Schmutz J."/>
            <person name="Leebens-Mack J.H."/>
            <person name="Li F.W."/>
            <person name="Wang L."/>
        </authorList>
    </citation>
    <scope>NUCLEOTIDE SEQUENCE [LARGE SCALE GENOMIC DNA]</scope>
    <source>
        <strain evidence="2">cv. PW_Plant_1</strain>
    </source>
</reference>
<comment type="caution">
    <text evidence="1">The sequence shown here is derived from an EMBL/GenBank/DDBJ whole genome shotgun (WGS) entry which is preliminary data.</text>
</comment>
<keyword evidence="2" id="KW-1185">Reference proteome</keyword>
<accession>A0ACC2EDG8</accession>
<dbReference type="Proteomes" id="UP001162992">
    <property type="component" value="Chromosome 2"/>
</dbReference>
<evidence type="ECO:0000313" key="2">
    <source>
        <dbReference type="Proteomes" id="UP001162992"/>
    </source>
</evidence>
<sequence>MEAVHSNCEKGSTTGKAIQGDGSSLNGRPEHAGTDDKVQVLASMRKAVEERGCSVKGVDDATLLRFLRARSMAVDKAAKMFIQHQNWRASFMPLGYVPDEEIHNELESKKIFLQGTSKQGWPIVVGIARNHHAGSRDLDELKRFVAHVLDKILASAPPGVERMLVIIDLQQISLKNIDVRGAIAGFSLLQSYYPERLGRLYMVNVPHMFMKFWKAIRRFIDKETERKILFVEHQQTNEMLLQDIELPHIPKIYGGQEELVLLQDVKLTNWPRSVQ</sequence>
<evidence type="ECO:0000313" key="1">
    <source>
        <dbReference type="EMBL" id="KAJ7564549.1"/>
    </source>
</evidence>